<comment type="caution">
    <text evidence="1">The sequence shown here is derived from an EMBL/GenBank/DDBJ whole genome shotgun (WGS) entry which is preliminary data.</text>
</comment>
<gene>
    <name evidence="1" type="ORF">LCGC14_1438710</name>
</gene>
<accession>A0A0F9K7I5</accession>
<proteinExistence type="predicted"/>
<name>A0A0F9K7I5_9ZZZZ</name>
<evidence type="ECO:0000313" key="1">
    <source>
        <dbReference type="EMBL" id="KKM70641.1"/>
    </source>
</evidence>
<reference evidence="1" key="1">
    <citation type="journal article" date="2015" name="Nature">
        <title>Complex archaea that bridge the gap between prokaryotes and eukaryotes.</title>
        <authorList>
            <person name="Spang A."/>
            <person name="Saw J.H."/>
            <person name="Jorgensen S.L."/>
            <person name="Zaremba-Niedzwiedzka K."/>
            <person name="Martijn J."/>
            <person name="Lind A.E."/>
            <person name="van Eijk R."/>
            <person name="Schleper C."/>
            <person name="Guy L."/>
            <person name="Ettema T.J."/>
        </authorList>
    </citation>
    <scope>NUCLEOTIDE SEQUENCE</scope>
</reference>
<protein>
    <submittedName>
        <fullName evidence="1">Uncharacterized protein</fullName>
    </submittedName>
</protein>
<organism evidence="1">
    <name type="scientific">marine sediment metagenome</name>
    <dbReference type="NCBI Taxonomy" id="412755"/>
    <lineage>
        <taxon>unclassified sequences</taxon>
        <taxon>metagenomes</taxon>
        <taxon>ecological metagenomes</taxon>
    </lineage>
</organism>
<sequence>MDIMNKASLNPDIAEYGITLEDVASILGEAASGVLIFGNRKFHLACKVGCKVVLELKMGRDIGVGE</sequence>
<dbReference type="EMBL" id="LAZR01009779">
    <property type="protein sequence ID" value="KKM70641.1"/>
    <property type="molecule type" value="Genomic_DNA"/>
</dbReference>
<dbReference type="AlphaFoldDB" id="A0A0F9K7I5"/>